<comment type="caution">
    <text evidence="1">The sequence shown here is derived from an EMBL/GenBank/DDBJ whole genome shotgun (WGS) entry which is preliminary data.</text>
</comment>
<proteinExistence type="predicted"/>
<dbReference type="EMBL" id="CM042043">
    <property type="protein sequence ID" value="KAI3695243.1"/>
    <property type="molecule type" value="Genomic_DNA"/>
</dbReference>
<reference evidence="1 2" key="2">
    <citation type="journal article" date="2022" name="Mol. Ecol. Resour.">
        <title>The genomes of chicory, endive, great burdock and yacon provide insights into Asteraceae paleo-polyploidization history and plant inulin production.</title>
        <authorList>
            <person name="Fan W."/>
            <person name="Wang S."/>
            <person name="Wang H."/>
            <person name="Wang A."/>
            <person name="Jiang F."/>
            <person name="Liu H."/>
            <person name="Zhao H."/>
            <person name="Xu D."/>
            <person name="Zhang Y."/>
        </authorList>
    </citation>
    <scope>NUCLEOTIDE SEQUENCE [LARGE SCALE GENOMIC DNA]</scope>
    <source>
        <strain evidence="2">cv. Yunnan</strain>
        <tissue evidence="1">Leaves</tissue>
    </source>
</reference>
<dbReference type="Proteomes" id="UP001056120">
    <property type="component" value="Linkage Group LG26"/>
</dbReference>
<organism evidence="1 2">
    <name type="scientific">Smallanthus sonchifolius</name>
    <dbReference type="NCBI Taxonomy" id="185202"/>
    <lineage>
        <taxon>Eukaryota</taxon>
        <taxon>Viridiplantae</taxon>
        <taxon>Streptophyta</taxon>
        <taxon>Embryophyta</taxon>
        <taxon>Tracheophyta</taxon>
        <taxon>Spermatophyta</taxon>
        <taxon>Magnoliopsida</taxon>
        <taxon>eudicotyledons</taxon>
        <taxon>Gunneridae</taxon>
        <taxon>Pentapetalae</taxon>
        <taxon>asterids</taxon>
        <taxon>campanulids</taxon>
        <taxon>Asterales</taxon>
        <taxon>Asteraceae</taxon>
        <taxon>Asteroideae</taxon>
        <taxon>Heliantheae alliance</taxon>
        <taxon>Millerieae</taxon>
        <taxon>Smallanthus</taxon>
    </lineage>
</organism>
<evidence type="ECO:0000313" key="2">
    <source>
        <dbReference type="Proteomes" id="UP001056120"/>
    </source>
</evidence>
<sequence length="455" mass="52244">MASLPLARSMGMPASMNVSCPIPINQHPGFTYPHMVRPQLAVYMMAQYINPWQTAYPWQHLASGMPAVRSAAAPTATGAESNEVFRPYRSTSLSCFSERIANFDFPTMIKMPANIKTYNGTDDPEDHLHVFSGATGVERWTNAECCHMFMQTLIGSARLWFSSLPERSIDSFDDLNKKFLANFTQLKKYTKDVVVLYQIKQKEDEGLRSFIDRYKKEGLSYEGATEKMRVSGFMNAVRPKQLIEDLNKNIPQTIDEALERAEAYLKGKEALQNMESKRRDPWKSHHSSGSKSKFHSFVERRTNRHRDSRKTDDRYRPPYHKSTPEKEKHIAFTALTKTPEEIMATEEARYSFRPLRPLAKSSEARSSSKYCEFHDDRGHHTNDCYQLKKRIEEAVKSVELAHLVKEIKKKKDSKGKGKGKEMNMIHLTRSKTQKGPEENLGTSNVYVSPQQRKQS</sequence>
<protein>
    <submittedName>
        <fullName evidence="1">Uncharacterized protein</fullName>
    </submittedName>
</protein>
<gene>
    <name evidence="1" type="ORF">L1987_78235</name>
</gene>
<evidence type="ECO:0000313" key="1">
    <source>
        <dbReference type="EMBL" id="KAI3695243.1"/>
    </source>
</evidence>
<reference evidence="2" key="1">
    <citation type="journal article" date="2022" name="Mol. Ecol. Resour.">
        <title>The genomes of chicory, endive, great burdock and yacon provide insights into Asteraceae palaeo-polyploidization history and plant inulin production.</title>
        <authorList>
            <person name="Fan W."/>
            <person name="Wang S."/>
            <person name="Wang H."/>
            <person name="Wang A."/>
            <person name="Jiang F."/>
            <person name="Liu H."/>
            <person name="Zhao H."/>
            <person name="Xu D."/>
            <person name="Zhang Y."/>
        </authorList>
    </citation>
    <scope>NUCLEOTIDE SEQUENCE [LARGE SCALE GENOMIC DNA]</scope>
    <source>
        <strain evidence="2">cv. Yunnan</strain>
    </source>
</reference>
<name>A0ACB8ZCC5_9ASTR</name>
<keyword evidence="2" id="KW-1185">Reference proteome</keyword>
<accession>A0ACB8ZCC5</accession>